<reference evidence="6 7" key="1">
    <citation type="submission" date="2019-07" db="EMBL/GenBank/DDBJ databases">
        <title>Whole genome shotgun sequence of Actinotalea fermentans NBRC 105374.</title>
        <authorList>
            <person name="Hosoyama A."/>
            <person name="Uohara A."/>
            <person name="Ohji S."/>
            <person name="Ichikawa N."/>
        </authorList>
    </citation>
    <scope>NUCLEOTIDE SEQUENCE [LARGE SCALE GENOMIC DNA]</scope>
    <source>
        <strain evidence="6 7">NBRC 105374</strain>
    </source>
</reference>
<dbReference type="Pfam" id="PF01547">
    <property type="entry name" value="SBP_bac_1"/>
    <property type="match status" value="1"/>
</dbReference>
<dbReference type="PROSITE" id="PS51257">
    <property type="entry name" value="PROKAR_LIPOPROTEIN"/>
    <property type="match status" value="1"/>
</dbReference>
<keyword evidence="3 5" id="KW-0732">Signal</keyword>
<dbReference type="Gene3D" id="3.40.190.10">
    <property type="entry name" value="Periplasmic binding protein-like II"/>
    <property type="match status" value="2"/>
</dbReference>
<evidence type="ECO:0000313" key="6">
    <source>
        <dbReference type="EMBL" id="GEN81214.1"/>
    </source>
</evidence>
<feature type="signal peptide" evidence="5">
    <location>
        <begin position="1"/>
        <end position="20"/>
    </location>
</feature>
<feature type="region of interest" description="Disordered" evidence="4">
    <location>
        <begin position="31"/>
        <end position="50"/>
    </location>
</feature>
<evidence type="ECO:0000256" key="5">
    <source>
        <dbReference type="SAM" id="SignalP"/>
    </source>
</evidence>
<accession>A0A511Z1A0</accession>
<dbReference type="AlphaFoldDB" id="A0A511Z1A0"/>
<proteinExistence type="inferred from homology"/>
<feature type="chain" id="PRO_5039520148" evidence="5">
    <location>
        <begin position="21"/>
        <end position="438"/>
    </location>
</feature>
<keyword evidence="2" id="KW-0813">Transport</keyword>
<dbReference type="PANTHER" id="PTHR43649:SF34">
    <property type="entry name" value="ABC TRANSPORTER PERIPLASMIC-BINDING PROTEIN YCJN-RELATED"/>
    <property type="match status" value="1"/>
</dbReference>
<keyword evidence="7" id="KW-1185">Reference proteome</keyword>
<organism evidence="6 7">
    <name type="scientific">Actinotalea fermentans</name>
    <dbReference type="NCBI Taxonomy" id="43671"/>
    <lineage>
        <taxon>Bacteria</taxon>
        <taxon>Bacillati</taxon>
        <taxon>Actinomycetota</taxon>
        <taxon>Actinomycetes</taxon>
        <taxon>Micrococcales</taxon>
        <taxon>Cellulomonadaceae</taxon>
        <taxon>Actinotalea</taxon>
    </lineage>
</organism>
<protein>
    <submittedName>
        <fullName evidence="6">ABC transporter substrate-binding protein</fullName>
    </submittedName>
</protein>
<dbReference type="InterPro" id="IPR050490">
    <property type="entry name" value="Bact_solute-bd_prot1"/>
</dbReference>
<comment type="caution">
    <text evidence="6">The sequence shown here is derived from an EMBL/GenBank/DDBJ whole genome shotgun (WGS) entry which is preliminary data.</text>
</comment>
<dbReference type="SUPFAM" id="SSF53850">
    <property type="entry name" value="Periplasmic binding protein-like II"/>
    <property type="match status" value="1"/>
</dbReference>
<dbReference type="PANTHER" id="PTHR43649">
    <property type="entry name" value="ARABINOSE-BINDING PROTEIN-RELATED"/>
    <property type="match status" value="1"/>
</dbReference>
<evidence type="ECO:0000256" key="2">
    <source>
        <dbReference type="ARBA" id="ARBA00022448"/>
    </source>
</evidence>
<dbReference type="InterPro" id="IPR006059">
    <property type="entry name" value="SBP"/>
</dbReference>
<evidence type="ECO:0000256" key="1">
    <source>
        <dbReference type="ARBA" id="ARBA00008520"/>
    </source>
</evidence>
<evidence type="ECO:0000256" key="3">
    <source>
        <dbReference type="ARBA" id="ARBA00022729"/>
    </source>
</evidence>
<gene>
    <name evidence="6" type="ORF">AFE02nite_29480</name>
</gene>
<dbReference type="RefSeq" id="WP_034244468.1">
    <property type="nucleotide sequence ID" value="NZ_BJYK01000009.1"/>
</dbReference>
<sequence length="438" mass="46945">MNKRLSTRRVLAGVTCTALAVGLVAACSDSTDEAEPDATGSAPAESGPTGDIRVLAVEGPETDSLAAHAAEFTDATGIGVTVDKVARDVWGQRKVAELAQDAGTYDVVFAGGGDDAQWLLRHAHARDLSQYLGDDVVGDLVNADLFTRDDGALVGVPQYYNFPVVLYRTDLFENPEEQAAFEAEYGRELAPPTTFDELVDVATFFNRPPEMYGTCLGGVDWSVFLDDTYFTYGQGANFGDLETGELTLDTPEQVASMEYIDALTSLSAPGWEALSFFDCDNQMAAGQIAIYQNWLYAWRTVGDQMDGNLGIAPPPGEQTHLGAMLATIPESAPNPDAAGAFVAWMTSDEFQLPQTEETGNLPVLASQQDSADFAAVLPELDMLKSVANRLTYLHTTWSGELSSGVSEALAKVLSGEMTAEQAAAWLQDEKFAGREAIE</sequence>
<evidence type="ECO:0000313" key="7">
    <source>
        <dbReference type="Proteomes" id="UP000321484"/>
    </source>
</evidence>
<name>A0A511Z1A0_9CELL</name>
<evidence type="ECO:0000256" key="4">
    <source>
        <dbReference type="SAM" id="MobiDB-lite"/>
    </source>
</evidence>
<dbReference type="Proteomes" id="UP000321484">
    <property type="component" value="Unassembled WGS sequence"/>
</dbReference>
<dbReference type="EMBL" id="BJYK01000009">
    <property type="protein sequence ID" value="GEN81214.1"/>
    <property type="molecule type" value="Genomic_DNA"/>
</dbReference>
<comment type="similarity">
    <text evidence="1">Belongs to the bacterial solute-binding protein 1 family.</text>
</comment>